<accession>A0ABX0ZB72</accession>
<proteinExistence type="predicted"/>
<evidence type="ECO:0000313" key="1">
    <source>
        <dbReference type="EMBL" id="NJP33724.1"/>
    </source>
</evidence>
<keyword evidence="2" id="KW-1185">Reference proteome</keyword>
<dbReference type="EMBL" id="JAATEO010000018">
    <property type="protein sequence ID" value="NJP33724.1"/>
    <property type="molecule type" value="Genomic_DNA"/>
</dbReference>
<protein>
    <submittedName>
        <fullName evidence="1">Uncharacterized protein</fullName>
    </submittedName>
</protein>
<reference evidence="1 2" key="1">
    <citation type="submission" date="2020-03" db="EMBL/GenBank/DDBJ databases">
        <title>WGS of actinomycetes isolated from Thailand.</title>
        <authorList>
            <person name="Thawai C."/>
        </authorList>
    </citation>
    <scope>NUCLEOTIDE SEQUENCE [LARGE SCALE GENOMIC DNA]</scope>
    <source>
        <strain evidence="1 2">HSS6-12</strain>
    </source>
</reference>
<dbReference type="RefSeq" id="WP_168002093.1">
    <property type="nucleotide sequence ID" value="NZ_JAATEO010000018.1"/>
</dbReference>
<name>A0ABX0ZB72_9ACTN</name>
<organism evidence="1 2">
    <name type="scientific">Micromonospora thermarum</name>
    <dbReference type="NCBI Taxonomy" id="2720024"/>
    <lineage>
        <taxon>Bacteria</taxon>
        <taxon>Bacillati</taxon>
        <taxon>Actinomycetota</taxon>
        <taxon>Actinomycetes</taxon>
        <taxon>Micromonosporales</taxon>
        <taxon>Micromonosporaceae</taxon>
        <taxon>Micromonospora</taxon>
    </lineage>
</organism>
<comment type="caution">
    <text evidence="1">The sequence shown here is derived from an EMBL/GenBank/DDBJ whole genome shotgun (WGS) entry which is preliminary data.</text>
</comment>
<sequence length="138" mass="15201">MEQYAGAVHGQHKSAKVGAGAEKLRLVQAVAPWSTSVVLKVVDDHVLPLASFDLSTLGHYLAELRAVPSGPLTEQEMADARERAVRVLFPPVYGAEDPPRYLVNMVRELLLADQVDPLRAVARLREAFAVYTVLESRR</sequence>
<gene>
    <name evidence="1" type="ORF">HCJ94_17470</name>
</gene>
<dbReference type="Proteomes" id="UP000783871">
    <property type="component" value="Unassembled WGS sequence"/>
</dbReference>
<evidence type="ECO:0000313" key="2">
    <source>
        <dbReference type="Proteomes" id="UP000783871"/>
    </source>
</evidence>